<keyword evidence="10" id="KW-0067">ATP-binding</keyword>
<evidence type="ECO:0000256" key="3">
    <source>
        <dbReference type="ARBA" id="ARBA00005594"/>
    </source>
</evidence>
<evidence type="ECO:0000313" key="15">
    <source>
        <dbReference type="EMBL" id="VAX25813.1"/>
    </source>
</evidence>
<dbReference type="InterPro" id="IPR015273">
    <property type="entry name" value="Cys-tRNA-synt_Ia_DALR"/>
</dbReference>
<keyword evidence="11" id="KW-0648">Protein biosynthesis</keyword>
<dbReference type="SMART" id="SM00840">
    <property type="entry name" value="DALR_2"/>
    <property type="match status" value="1"/>
</dbReference>
<dbReference type="PANTHER" id="PTHR10890:SF3">
    <property type="entry name" value="CYSTEINE--TRNA LIGASE, CYTOPLASMIC"/>
    <property type="match status" value="1"/>
</dbReference>
<dbReference type="SUPFAM" id="SSF52374">
    <property type="entry name" value="Nucleotidylyl transferase"/>
    <property type="match status" value="1"/>
</dbReference>
<sequence length="469" mass="53549">MLIFNTLTKKKEEFKPIDPPNVSMYVCGPTIYNYFHIGNGRTFMMADVIRRYLIYKGYNVKYVMNLTDVDDKIINKANEEGVNTKELTQKFEQAFFDDIEKLKIKRADVYPKATEHIKEIEDIISKLEAKQIAYNVNGNVFYDVIKFNGYGKLSGKNIDDLESGARVEVNEEKKNPLDFALWKKAKEGEPAWDSPWGEGRPGWHIECSAMSMKHLGETIDIHAGGSDLIFPHHENEIAQSEASSGHEFVKYWLHFGFLNINKEKMSKSLGNFFTTRDILSKYPAEAVRLLFVQSHYASPLNFSKELLDAAQKGAEKIANVGRIIVEGIKQNNISGSQPHFDIDKYVKSFTDAMDDNFNTPQATSVIFDFVHDINKVLAENDNINSQFFDDAKKFLQSTADDVLGIVDFSDLEKENVDNKDDAWILEQIELRAKAKTEKNYQLADEIRHSLADKGIILEDSKTGTTYKRK</sequence>
<accession>A0A3B1CM75</accession>
<evidence type="ECO:0000256" key="6">
    <source>
        <dbReference type="ARBA" id="ARBA00022598"/>
    </source>
</evidence>
<comment type="similarity">
    <text evidence="3">Belongs to the class-I aminoacyl-tRNA synthetase family.</text>
</comment>
<dbReference type="Gene3D" id="1.20.120.1910">
    <property type="entry name" value="Cysteine-tRNA ligase, C-terminal anti-codon recognition domain"/>
    <property type="match status" value="1"/>
</dbReference>
<dbReference type="Pfam" id="PF09190">
    <property type="entry name" value="DALR_2"/>
    <property type="match status" value="1"/>
</dbReference>
<dbReference type="HAMAP" id="MF_00041">
    <property type="entry name" value="Cys_tRNA_synth"/>
    <property type="match status" value="1"/>
</dbReference>
<evidence type="ECO:0000259" key="14">
    <source>
        <dbReference type="SMART" id="SM00840"/>
    </source>
</evidence>
<keyword evidence="5" id="KW-0963">Cytoplasm</keyword>
<evidence type="ECO:0000256" key="10">
    <source>
        <dbReference type="ARBA" id="ARBA00022840"/>
    </source>
</evidence>
<keyword evidence="6 15" id="KW-0436">Ligase</keyword>
<dbReference type="PRINTS" id="PR00983">
    <property type="entry name" value="TRNASYNTHCYS"/>
</dbReference>
<dbReference type="PANTHER" id="PTHR10890">
    <property type="entry name" value="CYSTEINYL-TRNA SYNTHETASE"/>
    <property type="match status" value="1"/>
</dbReference>
<dbReference type="GO" id="GO:0046872">
    <property type="term" value="F:metal ion binding"/>
    <property type="evidence" value="ECO:0007669"/>
    <property type="project" value="UniProtKB-KW"/>
</dbReference>
<dbReference type="InterPro" id="IPR009080">
    <property type="entry name" value="tRNAsynth_Ia_anticodon-bd"/>
</dbReference>
<keyword evidence="8" id="KW-0547">Nucleotide-binding</keyword>
<evidence type="ECO:0000256" key="11">
    <source>
        <dbReference type="ARBA" id="ARBA00022917"/>
    </source>
</evidence>
<evidence type="ECO:0000256" key="8">
    <source>
        <dbReference type="ARBA" id="ARBA00022741"/>
    </source>
</evidence>
<evidence type="ECO:0000256" key="5">
    <source>
        <dbReference type="ARBA" id="ARBA00022490"/>
    </source>
</evidence>
<dbReference type="InterPro" id="IPR032678">
    <property type="entry name" value="tRNA-synt_1_cat_dom"/>
</dbReference>
<keyword evidence="7" id="KW-0479">Metal-binding</keyword>
<evidence type="ECO:0000256" key="1">
    <source>
        <dbReference type="ARBA" id="ARBA00001947"/>
    </source>
</evidence>
<dbReference type="InterPro" id="IPR024909">
    <property type="entry name" value="Cys-tRNA/MSH_ligase"/>
</dbReference>
<evidence type="ECO:0000256" key="7">
    <source>
        <dbReference type="ARBA" id="ARBA00022723"/>
    </source>
</evidence>
<dbReference type="InterPro" id="IPR014729">
    <property type="entry name" value="Rossmann-like_a/b/a_fold"/>
</dbReference>
<organism evidence="15">
    <name type="scientific">hydrothermal vent metagenome</name>
    <dbReference type="NCBI Taxonomy" id="652676"/>
    <lineage>
        <taxon>unclassified sequences</taxon>
        <taxon>metagenomes</taxon>
        <taxon>ecological metagenomes</taxon>
    </lineage>
</organism>
<dbReference type="SUPFAM" id="SSF47323">
    <property type="entry name" value="Anticodon-binding domain of a subclass of class I aminoacyl-tRNA synthetases"/>
    <property type="match status" value="1"/>
</dbReference>
<protein>
    <recommendedName>
        <fullName evidence="4">cysteine--tRNA ligase</fullName>
        <ecNumber evidence="4">6.1.1.16</ecNumber>
    </recommendedName>
    <alternativeName>
        <fullName evidence="13">Cysteinyl-tRNA synthetase</fullName>
    </alternativeName>
</protein>
<dbReference type="CDD" id="cd00672">
    <property type="entry name" value="CysRS_core"/>
    <property type="match status" value="1"/>
</dbReference>
<evidence type="ECO:0000256" key="12">
    <source>
        <dbReference type="ARBA" id="ARBA00023146"/>
    </source>
</evidence>
<feature type="domain" description="Cysteinyl-tRNA synthetase class Ia DALR" evidence="14">
    <location>
        <begin position="348"/>
        <end position="409"/>
    </location>
</feature>
<gene>
    <name evidence="15" type="ORF">MNBD_IGNAVI01-2879</name>
</gene>
<evidence type="ECO:0000256" key="2">
    <source>
        <dbReference type="ARBA" id="ARBA00004496"/>
    </source>
</evidence>
<reference evidence="15" key="1">
    <citation type="submission" date="2018-06" db="EMBL/GenBank/DDBJ databases">
        <authorList>
            <person name="Zhirakovskaya E."/>
        </authorList>
    </citation>
    <scope>NUCLEOTIDE SEQUENCE</scope>
</reference>
<dbReference type="GO" id="GO:0004817">
    <property type="term" value="F:cysteine-tRNA ligase activity"/>
    <property type="evidence" value="ECO:0007669"/>
    <property type="project" value="UniProtKB-EC"/>
</dbReference>
<dbReference type="GO" id="GO:0005829">
    <property type="term" value="C:cytosol"/>
    <property type="evidence" value="ECO:0007669"/>
    <property type="project" value="TreeGrafter"/>
</dbReference>
<dbReference type="AlphaFoldDB" id="A0A3B1CM75"/>
<dbReference type="GO" id="GO:0005524">
    <property type="term" value="F:ATP binding"/>
    <property type="evidence" value="ECO:0007669"/>
    <property type="project" value="UniProtKB-KW"/>
</dbReference>
<evidence type="ECO:0000256" key="4">
    <source>
        <dbReference type="ARBA" id="ARBA00012832"/>
    </source>
</evidence>
<comment type="subcellular location">
    <subcellularLocation>
        <location evidence="2">Cytoplasm</location>
    </subcellularLocation>
</comment>
<proteinExistence type="inferred from homology"/>
<keyword evidence="12 15" id="KW-0030">Aminoacyl-tRNA synthetase</keyword>
<evidence type="ECO:0000256" key="9">
    <source>
        <dbReference type="ARBA" id="ARBA00022833"/>
    </source>
</evidence>
<dbReference type="EMBL" id="UOGD01000310">
    <property type="protein sequence ID" value="VAX25813.1"/>
    <property type="molecule type" value="Genomic_DNA"/>
</dbReference>
<dbReference type="InterPro" id="IPR015803">
    <property type="entry name" value="Cys-tRNA-ligase"/>
</dbReference>
<dbReference type="NCBIfam" id="TIGR00435">
    <property type="entry name" value="cysS"/>
    <property type="match status" value="1"/>
</dbReference>
<dbReference type="GO" id="GO:0006423">
    <property type="term" value="P:cysteinyl-tRNA aminoacylation"/>
    <property type="evidence" value="ECO:0007669"/>
    <property type="project" value="InterPro"/>
</dbReference>
<evidence type="ECO:0000256" key="13">
    <source>
        <dbReference type="ARBA" id="ARBA00031499"/>
    </source>
</evidence>
<dbReference type="Gene3D" id="3.40.50.620">
    <property type="entry name" value="HUPs"/>
    <property type="match status" value="1"/>
</dbReference>
<comment type="cofactor">
    <cofactor evidence="1">
        <name>Zn(2+)</name>
        <dbReference type="ChEBI" id="CHEBI:29105"/>
    </cofactor>
</comment>
<dbReference type="EC" id="6.1.1.16" evidence="4"/>
<dbReference type="Pfam" id="PF01406">
    <property type="entry name" value="tRNA-synt_1e"/>
    <property type="match status" value="1"/>
</dbReference>
<name>A0A3B1CM75_9ZZZZ</name>
<dbReference type="FunFam" id="3.40.50.620:FF:000009">
    <property type="entry name" value="Cysteine--tRNA ligase"/>
    <property type="match status" value="1"/>
</dbReference>
<keyword evidence="9" id="KW-0862">Zinc</keyword>